<dbReference type="InterPro" id="IPR036097">
    <property type="entry name" value="HisK_dim/P_sf"/>
</dbReference>
<dbReference type="InterPro" id="IPR050736">
    <property type="entry name" value="Sensor_HK_Regulatory"/>
</dbReference>
<dbReference type="InterPro" id="IPR003594">
    <property type="entry name" value="HATPase_dom"/>
</dbReference>
<dbReference type="CDD" id="cd00082">
    <property type="entry name" value="HisKA"/>
    <property type="match status" value="1"/>
</dbReference>
<dbReference type="CDD" id="cd16922">
    <property type="entry name" value="HATPase_EvgS-ArcB-TorS-like"/>
    <property type="match status" value="1"/>
</dbReference>
<dbReference type="Gene3D" id="3.30.450.40">
    <property type="match status" value="1"/>
</dbReference>
<evidence type="ECO:0000256" key="2">
    <source>
        <dbReference type="ARBA" id="ARBA00012438"/>
    </source>
</evidence>
<dbReference type="PROSITE" id="PS50109">
    <property type="entry name" value="HIS_KIN"/>
    <property type="match status" value="1"/>
</dbReference>
<dbReference type="InterPro" id="IPR005467">
    <property type="entry name" value="His_kinase_dom"/>
</dbReference>
<dbReference type="PANTHER" id="PTHR43711">
    <property type="entry name" value="TWO-COMPONENT HISTIDINE KINASE"/>
    <property type="match status" value="1"/>
</dbReference>
<organism evidence="8">
    <name type="scientific">metagenome</name>
    <dbReference type="NCBI Taxonomy" id="256318"/>
    <lineage>
        <taxon>unclassified sequences</taxon>
        <taxon>metagenomes</taxon>
    </lineage>
</organism>
<dbReference type="InterPro" id="IPR029016">
    <property type="entry name" value="GAF-like_dom_sf"/>
</dbReference>
<dbReference type="SUPFAM" id="SSF55781">
    <property type="entry name" value="GAF domain-like"/>
    <property type="match status" value="1"/>
</dbReference>
<evidence type="ECO:0000256" key="4">
    <source>
        <dbReference type="ARBA" id="ARBA00022679"/>
    </source>
</evidence>
<dbReference type="PRINTS" id="PR00344">
    <property type="entry name" value="BCTRLSENSOR"/>
</dbReference>
<protein>
    <recommendedName>
        <fullName evidence="2">histidine kinase</fullName>
        <ecNumber evidence="2">2.7.13.3</ecNumber>
    </recommendedName>
</protein>
<dbReference type="SMART" id="SM00388">
    <property type="entry name" value="HisKA"/>
    <property type="match status" value="1"/>
</dbReference>
<feature type="domain" description="Histidine kinase" evidence="7">
    <location>
        <begin position="358"/>
        <end position="576"/>
    </location>
</feature>
<reference evidence="8" key="1">
    <citation type="submission" date="2015-08" db="EMBL/GenBank/DDBJ databases">
        <authorList>
            <person name="Babu N.S."/>
            <person name="Beckwith C.J."/>
            <person name="Beseler K.G."/>
            <person name="Brison A."/>
            <person name="Carone J.V."/>
            <person name="Caskin T.P."/>
            <person name="Diamond M."/>
            <person name="Durham M.E."/>
            <person name="Foxe J.M."/>
            <person name="Go M."/>
            <person name="Henderson B.A."/>
            <person name="Jones I.B."/>
            <person name="McGettigan J.A."/>
            <person name="Micheletti S.J."/>
            <person name="Nasrallah M.E."/>
            <person name="Ortiz D."/>
            <person name="Piller C.R."/>
            <person name="Privatt S.R."/>
            <person name="Schneider S.L."/>
            <person name="Sharp S."/>
            <person name="Smith T.C."/>
            <person name="Stanton J.D."/>
            <person name="Ullery H.E."/>
            <person name="Wilson R.J."/>
            <person name="Serrano M.G."/>
            <person name="Buck G."/>
            <person name="Lee V."/>
            <person name="Wang Y."/>
            <person name="Carvalho R."/>
            <person name="Voegtly L."/>
            <person name="Shi R."/>
            <person name="Duckworth R."/>
            <person name="Johnson A."/>
            <person name="Loviza R."/>
            <person name="Walstead R."/>
            <person name="Shah Z."/>
            <person name="Kiflezghi M."/>
            <person name="Wade K."/>
            <person name="Ball S.L."/>
            <person name="Bradley K.W."/>
            <person name="Asai D.J."/>
            <person name="Bowman C.A."/>
            <person name="Russell D.A."/>
            <person name="Pope W.H."/>
            <person name="Jacobs-Sera D."/>
            <person name="Hendrix R.W."/>
            <person name="Hatfull G.F."/>
        </authorList>
    </citation>
    <scope>NUCLEOTIDE SEQUENCE</scope>
</reference>
<dbReference type="SUPFAM" id="SSF55874">
    <property type="entry name" value="ATPase domain of HSP90 chaperone/DNA topoisomerase II/histidine kinase"/>
    <property type="match status" value="1"/>
</dbReference>
<dbReference type="Gene3D" id="1.10.287.130">
    <property type="match status" value="1"/>
</dbReference>
<evidence type="ECO:0000256" key="3">
    <source>
        <dbReference type="ARBA" id="ARBA00022553"/>
    </source>
</evidence>
<dbReference type="SMART" id="SM00387">
    <property type="entry name" value="HATPase_c"/>
    <property type="match status" value="1"/>
</dbReference>
<keyword evidence="6" id="KW-0902">Two-component regulatory system</keyword>
<keyword evidence="4" id="KW-0808">Transferase</keyword>
<dbReference type="InterPro" id="IPR036890">
    <property type="entry name" value="HATPase_C_sf"/>
</dbReference>
<accession>A0A2P2CJR6</accession>
<evidence type="ECO:0000256" key="6">
    <source>
        <dbReference type="ARBA" id="ARBA00023012"/>
    </source>
</evidence>
<dbReference type="FunFam" id="3.30.565.10:FF:000006">
    <property type="entry name" value="Sensor histidine kinase WalK"/>
    <property type="match status" value="1"/>
</dbReference>
<dbReference type="AlphaFoldDB" id="A0A2P2CJR6"/>
<dbReference type="Pfam" id="PF02518">
    <property type="entry name" value="HATPase_c"/>
    <property type="match status" value="1"/>
</dbReference>
<dbReference type="GO" id="GO:0005524">
    <property type="term" value="F:ATP binding"/>
    <property type="evidence" value="ECO:0007669"/>
    <property type="project" value="UniProtKB-KW"/>
</dbReference>
<dbReference type="SUPFAM" id="SSF47384">
    <property type="entry name" value="Homodimeric domain of signal transducing histidine kinase"/>
    <property type="match status" value="1"/>
</dbReference>
<keyword evidence="8" id="KW-0067">ATP-binding</keyword>
<evidence type="ECO:0000259" key="7">
    <source>
        <dbReference type="PROSITE" id="PS50109"/>
    </source>
</evidence>
<dbReference type="EMBL" id="CZKB01000027">
    <property type="protein sequence ID" value="CUR62186.1"/>
    <property type="molecule type" value="Genomic_DNA"/>
</dbReference>
<dbReference type="GO" id="GO:0000155">
    <property type="term" value="F:phosphorelay sensor kinase activity"/>
    <property type="evidence" value="ECO:0007669"/>
    <property type="project" value="InterPro"/>
</dbReference>
<dbReference type="Pfam" id="PF00512">
    <property type="entry name" value="HisKA"/>
    <property type="match status" value="1"/>
</dbReference>
<keyword evidence="3" id="KW-0597">Phosphoprotein</keyword>
<dbReference type="EC" id="2.7.13.3" evidence="2"/>
<keyword evidence="5" id="KW-0418">Kinase</keyword>
<comment type="catalytic activity">
    <reaction evidence="1">
        <text>ATP + protein L-histidine = ADP + protein N-phospho-L-histidine.</text>
        <dbReference type="EC" id="2.7.13.3"/>
    </reaction>
</comment>
<gene>
    <name evidence="8" type="ORF">NOCA170132</name>
</gene>
<keyword evidence="8" id="KW-0547">Nucleotide-binding</keyword>
<evidence type="ECO:0000313" key="8">
    <source>
        <dbReference type="EMBL" id="CUR62186.1"/>
    </source>
</evidence>
<evidence type="ECO:0000256" key="5">
    <source>
        <dbReference type="ARBA" id="ARBA00022777"/>
    </source>
</evidence>
<dbReference type="InterPro" id="IPR004358">
    <property type="entry name" value="Sig_transdc_His_kin-like_C"/>
</dbReference>
<dbReference type="Gene3D" id="3.30.565.10">
    <property type="entry name" value="Histidine kinase-like ATPase, C-terminal domain"/>
    <property type="match status" value="1"/>
</dbReference>
<dbReference type="InterPro" id="IPR003661">
    <property type="entry name" value="HisK_dim/P_dom"/>
</dbReference>
<name>A0A2P2CJR6_9ZZZZ</name>
<evidence type="ECO:0000256" key="1">
    <source>
        <dbReference type="ARBA" id="ARBA00000085"/>
    </source>
</evidence>
<sequence>MRPRGRAWGNDAQRAILHALAEEVARRSGYRVAAIEALRSDGNLEFVAIAGSQEARAQLLGKAAPLRLEKIVAFGISLAGWVHVPEERVDDETREWMAQYGYTPDLPDSDGPDSWRAEDRLVRLLENEDGELCATLYLDEPLSGRRPTEDDLTAVNAEVEVLFDAVVSIVERELYGEQVRMVNQARAAMRAATPGGRLRDVLPQMTSAMVEQMNVDTVDVVLQGNALRGLRPDLPRLEDVMMQVWRRRGHVVVERGHTWGTQPVARPTPPALVAEMEERGLVSWLLVPIGMGDDFLGTLGLGRSADAPRWIDSEINAATVVAADLAGMLLDARVVERERTLNEELRALDTYRRDMVTTLAHELRNPLSVMWTNLDLVREEDLPARVAGPLEAMDRAARRIEDMVEDLMALATASDPANAVSGPVDVSGCVRECVEFLSPLADVEQIDVRVDVTDGLVVTGEGAGIHRLLTNLVSNAIKYTPAGGTITLSLTTETVAGRDVVRFECADTGIGIDADELEHVFTPFFRSASPDARRRPGTGLGLAIVQQVARRHDGDVEVSSVLGEGTSFTVRLPLATPADVR</sequence>
<dbReference type="PANTHER" id="PTHR43711:SF1">
    <property type="entry name" value="HISTIDINE KINASE 1"/>
    <property type="match status" value="1"/>
</dbReference>
<proteinExistence type="predicted"/>